<evidence type="ECO:0000313" key="13">
    <source>
        <dbReference type="Proteomes" id="UP000596196"/>
    </source>
</evidence>
<dbReference type="GO" id="GO:0005524">
    <property type="term" value="F:ATP binding"/>
    <property type="evidence" value="ECO:0007669"/>
    <property type="project" value="UniProtKB-KW"/>
</dbReference>
<sequence>MVLKKKILRARRQLIAYEQPKSSVSEQYRNIRTNIEFASVDKKIRSLIVTSANQSEGKTTTAANIAVVFAQQGKKVLLIDADLRKPALHQMMQVDNIFGLTSVLTRSNTLETCVTQTKIGNLTFLPCGPIPPNPAELLGASSMKDLLSEAFGTYDLVIFDTSPILPVTDAQIMANQCDASVLVIRSGVTEKEAALKAKQSLDSAKGTLLGVVLNDKEQNGSEYYYYGSN</sequence>
<reference evidence="10 12" key="1">
    <citation type="submission" date="2017-01" db="EMBL/GenBank/DDBJ databases">
        <title>Bacillus cereus isolates.</title>
        <authorList>
            <person name="Beno S.M."/>
        </authorList>
    </citation>
    <scope>NUCLEOTIDE SEQUENCE [LARGE SCALE GENOMIC DNA]</scope>
    <source>
        <strain evidence="10 12">FSL W7-1108</strain>
    </source>
</reference>
<dbReference type="InterPro" id="IPR005702">
    <property type="entry name" value="Wzc-like_C"/>
</dbReference>
<keyword evidence="13" id="KW-1185">Reference proteome</keyword>
<dbReference type="EC" id="2.7.10.2" evidence="2"/>
<evidence type="ECO:0000259" key="9">
    <source>
        <dbReference type="Pfam" id="PF13614"/>
    </source>
</evidence>
<organism evidence="10 12">
    <name type="scientific">Bacillus mycoides</name>
    <dbReference type="NCBI Taxonomy" id="1405"/>
    <lineage>
        <taxon>Bacteria</taxon>
        <taxon>Bacillati</taxon>
        <taxon>Bacillota</taxon>
        <taxon>Bacilli</taxon>
        <taxon>Bacillales</taxon>
        <taxon>Bacillaceae</taxon>
        <taxon>Bacillus</taxon>
        <taxon>Bacillus cereus group</taxon>
    </lineage>
</organism>
<proteinExistence type="inferred from homology"/>
<evidence type="ECO:0000256" key="3">
    <source>
        <dbReference type="ARBA" id="ARBA00022679"/>
    </source>
</evidence>
<gene>
    <name evidence="10" type="ORF">BW900_12895</name>
    <name evidence="11" type="ORF">I6G81_26330</name>
</gene>
<comment type="catalytic activity">
    <reaction evidence="8">
        <text>L-tyrosyl-[protein] + ATP = O-phospho-L-tyrosyl-[protein] + ADP + H(+)</text>
        <dbReference type="Rhea" id="RHEA:10596"/>
        <dbReference type="Rhea" id="RHEA-COMP:10136"/>
        <dbReference type="Rhea" id="RHEA-COMP:20101"/>
        <dbReference type="ChEBI" id="CHEBI:15378"/>
        <dbReference type="ChEBI" id="CHEBI:30616"/>
        <dbReference type="ChEBI" id="CHEBI:46858"/>
        <dbReference type="ChEBI" id="CHEBI:61978"/>
        <dbReference type="ChEBI" id="CHEBI:456216"/>
        <dbReference type="EC" id="2.7.10.2"/>
    </reaction>
</comment>
<keyword evidence="6" id="KW-0067">ATP-binding</keyword>
<dbReference type="GO" id="GO:0042802">
    <property type="term" value="F:identical protein binding"/>
    <property type="evidence" value="ECO:0007669"/>
    <property type="project" value="UniProtKB-ARBA"/>
</dbReference>
<dbReference type="AlphaFoldDB" id="A0A0B5S7Y2"/>
<protein>
    <recommendedName>
        <fullName evidence="2">non-specific protein-tyrosine kinase</fullName>
        <ecNumber evidence="2">2.7.10.2</ecNumber>
    </recommendedName>
</protein>
<dbReference type="PANTHER" id="PTHR32309:SF13">
    <property type="entry name" value="FERRIC ENTEROBACTIN TRANSPORT PROTEIN FEPE"/>
    <property type="match status" value="1"/>
</dbReference>
<evidence type="ECO:0000256" key="4">
    <source>
        <dbReference type="ARBA" id="ARBA00022741"/>
    </source>
</evidence>
<accession>A0A1S9T8G8</accession>
<dbReference type="InterPro" id="IPR025669">
    <property type="entry name" value="AAA_dom"/>
</dbReference>
<dbReference type="InterPro" id="IPR027417">
    <property type="entry name" value="P-loop_NTPase"/>
</dbReference>
<name>A0A0B5S7Y2_BACMY</name>
<evidence type="ECO:0000256" key="1">
    <source>
        <dbReference type="ARBA" id="ARBA00007316"/>
    </source>
</evidence>
<keyword evidence="7" id="KW-0829">Tyrosine-protein kinase</keyword>
<evidence type="ECO:0000256" key="8">
    <source>
        <dbReference type="ARBA" id="ARBA00051245"/>
    </source>
</evidence>
<evidence type="ECO:0000313" key="10">
    <source>
        <dbReference type="EMBL" id="OOR06304.1"/>
    </source>
</evidence>
<dbReference type="FunFam" id="3.40.50.300:FF:000527">
    <property type="entry name" value="Tyrosine-protein kinase etk"/>
    <property type="match status" value="1"/>
</dbReference>
<dbReference type="Proteomes" id="UP000596196">
    <property type="component" value="Chromosome"/>
</dbReference>
<dbReference type="RefSeq" id="WP_002184594.1">
    <property type="nucleotide sequence ID" value="NZ_CM125442.1"/>
</dbReference>
<dbReference type="CDD" id="cd05387">
    <property type="entry name" value="BY-kinase"/>
    <property type="match status" value="1"/>
</dbReference>
<accession>A0A0B5S7Y2</accession>
<dbReference type="PANTHER" id="PTHR32309">
    <property type="entry name" value="TYROSINE-PROTEIN KINASE"/>
    <property type="match status" value="1"/>
</dbReference>
<dbReference type="KEGG" id="bmyo:BG05_765"/>
<reference evidence="11 13" key="2">
    <citation type="submission" date="2020-12" db="EMBL/GenBank/DDBJ databases">
        <title>FDA dAtabase for Regulatory Grade micrObial Sequences (FDA-ARGOS): Supporting development and validation of Infectious Disease Dx tests.</title>
        <authorList>
            <person name="Nelson B."/>
            <person name="Plummer A."/>
            <person name="Tallon L."/>
            <person name="Sadzewicz L."/>
            <person name="Zhao X."/>
            <person name="Boylan J."/>
            <person name="Ott S."/>
            <person name="Bowen H."/>
            <person name="Vavikolanu K."/>
            <person name="Mehta A."/>
            <person name="Aluvathingal J."/>
            <person name="Nadendla S."/>
            <person name="Myers T."/>
            <person name="Yan Y."/>
            <person name="Sichtig H."/>
        </authorList>
    </citation>
    <scope>NUCLEOTIDE SEQUENCE [LARGE SCALE GENOMIC DNA]</scope>
    <source>
        <strain evidence="11 13">FDAARGOS_924</strain>
    </source>
</reference>
<evidence type="ECO:0000313" key="11">
    <source>
        <dbReference type="EMBL" id="QQA15837.1"/>
    </source>
</evidence>
<dbReference type="EMBL" id="MUAI01000008">
    <property type="protein sequence ID" value="OOR06304.1"/>
    <property type="molecule type" value="Genomic_DNA"/>
</dbReference>
<evidence type="ECO:0000313" key="12">
    <source>
        <dbReference type="Proteomes" id="UP000190696"/>
    </source>
</evidence>
<dbReference type="GO" id="GO:0004715">
    <property type="term" value="F:non-membrane spanning protein tyrosine kinase activity"/>
    <property type="evidence" value="ECO:0007669"/>
    <property type="project" value="UniProtKB-EC"/>
</dbReference>
<dbReference type="SUPFAM" id="SSF52540">
    <property type="entry name" value="P-loop containing nucleoside triphosphate hydrolases"/>
    <property type="match status" value="1"/>
</dbReference>
<evidence type="ECO:0000256" key="6">
    <source>
        <dbReference type="ARBA" id="ARBA00022840"/>
    </source>
</evidence>
<dbReference type="Proteomes" id="UP000190696">
    <property type="component" value="Unassembled WGS sequence"/>
</dbReference>
<evidence type="ECO:0000256" key="7">
    <source>
        <dbReference type="ARBA" id="ARBA00023137"/>
    </source>
</evidence>
<dbReference type="InterPro" id="IPR050445">
    <property type="entry name" value="Bact_polysacc_biosynth/exp"/>
</dbReference>
<feature type="domain" description="AAA" evidence="9">
    <location>
        <begin position="57"/>
        <end position="175"/>
    </location>
</feature>
<dbReference type="Gene3D" id="3.40.50.300">
    <property type="entry name" value="P-loop containing nucleotide triphosphate hydrolases"/>
    <property type="match status" value="1"/>
</dbReference>
<dbReference type="Pfam" id="PF13614">
    <property type="entry name" value="AAA_31"/>
    <property type="match status" value="1"/>
</dbReference>
<evidence type="ECO:0000256" key="5">
    <source>
        <dbReference type="ARBA" id="ARBA00022777"/>
    </source>
</evidence>
<dbReference type="GO" id="GO:0005886">
    <property type="term" value="C:plasma membrane"/>
    <property type="evidence" value="ECO:0007669"/>
    <property type="project" value="UniProtKB-ARBA"/>
</dbReference>
<comment type="similarity">
    <text evidence="1">Belongs to the CpsD/CapB family.</text>
</comment>
<evidence type="ECO:0000256" key="2">
    <source>
        <dbReference type="ARBA" id="ARBA00011903"/>
    </source>
</evidence>
<dbReference type="EMBL" id="CP065877">
    <property type="protein sequence ID" value="QQA15837.1"/>
    <property type="molecule type" value="Genomic_DNA"/>
</dbReference>
<keyword evidence="5 10" id="KW-0418">Kinase</keyword>
<keyword evidence="3" id="KW-0808">Transferase</keyword>
<dbReference type="NCBIfam" id="TIGR01007">
    <property type="entry name" value="eps_fam"/>
    <property type="match status" value="1"/>
</dbReference>
<keyword evidence="4" id="KW-0547">Nucleotide-binding</keyword>